<feature type="transmembrane region" description="Helical" evidence="5">
    <location>
        <begin position="291"/>
        <end position="312"/>
    </location>
</feature>
<dbReference type="Gene3D" id="1.20.1530.20">
    <property type="match status" value="1"/>
</dbReference>
<organism evidence="7 8">
    <name type="scientific">Halanaerobacter jeridensis</name>
    <dbReference type="NCBI Taxonomy" id="706427"/>
    <lineage>
        <taxon>Bacteria</taxon>
        <taxon>Bacillati</taxon>
        <taxon>Bacillota</taxon>
        <taxon>Clostridia</taxon>
        <taxon>Halanaerobiales</taxon>
        <taxon>Halobacteroidaceae</taxon>
        <taxon>Halanaerobacter</taxon>
    </lineage>
</organism>
<dbReference type="InterPro" id="IPR006153">
    <property type="entry name" value="Cation/H_exchanger_TM"/>
</dbReference>
<evidence type="ECO:0000256" key="4">
    <source>
        <dbReference type="ARBA" id="ARBA00023136"/>
    </source>
</evidence>
<dbReference type="GO" id="GO:1902600">
    <property type="term" value="P:proton transmembrane transport"/>
    <property type="evidence" value="ECO:0007669"/>
    <property type="project" value="InterPro"/>
</dbReference>
<dbReference type="InterPro" id="IPR038770">
    <property type="entry name" value="Na+/solute_symporter_sf"/>
</dbReference>
<comment type="subcellular location">
    <subcellularLocation>
        <location evidence="1">Membrane</location>
        <topology evidence="1">Multi-pass membrane protein</topology>
    </subcellularLocation>
</comment>
<feature type="transmembrane region" description="Helical" evidence="5">
    <location>
        <begin position="319"/>
        <end position="337"/>
    </location>
</feature>
<evidence type="ECO:0000256" key="3">
    <source>
        <dbReference type="ARBA" id="ARBA00022989"/>
    </source>
</evidence>
<feature type="transmembrane region" description="Helical" evidence="5">
    <location>
        <begin position="25"/>
        <end position="42"/>
    </location>
</feature>
<sequence length="431" mass="46750">MDLTTVNSLADLRKWSLLNHVDHKVVYVIGVLVFFSFIIISITKKLKIPKVVGYVLVGILFSVSTVNRVPFLSGQAKEWYAYLINSFSYVTVLTVSFISFKIGTELSIEVLKKLEVEFALIVFLESIGSFALVTGSMLLLEQPLFLALVLGAIACATAPAATVMVLKEYKAHGELTATLLVVLALDEALAVIIFSFAEPIALTCGAEHMSLTFTNGFLIPLIKVLGAISLGLLAGYFSQKAMVDYHSKVKKVLLLLTTVFGVSAIAIFFHASPLIANLSVGFAYRNFCKRHLGIAEHMDTITIPLYAIFFILAGMQIKIASITSVSFLIIAVTYFVARTIGKLGGSYLGAKLSGAPKKVEKYIGLGLLPQIGVAIDLAYKVERDFAHLAGEKAKLGMLVFNILLFTAAITEILGPLATEYGLNQAGEMKEF</sequence>
<feature type="transmembrane region" description="Helical" evidence="5">
    <location>
        <begin position="145"/>
        <end position="166"/>
    </location>
</feature>
<feature type="transmembrane region" description="Helical" evidence="5">
    <location>
        <begin position="249"/>
        <end position="271"/>
    </location>
</feature>
<keyword evidence="4 5" id="KW-0472">Membrane</keyword>
<reference evidence="7" key="1">
    <citation type="submission" date="2021-01" db="EMBL/GenBank/DDBJ databases">
        <title>Genomic Encyclopedia of Type Strains, Phase IV (KMG-IV): sequencing the most valuable type-strain genomes for metagenomic binning, comparative biology and taxonomic classification.</title>
        <authorList>
            <person name="Goeker M."/>
        </authorList>
    </citation>
    <scope>NUCLEOTIDE SEQUENCE</scope>
    <source>
        <strain evidence="7">DSM 23230</strain>
    </source>
</reference>
<dbReference type="GO" id="GO:0015297">
    <property type="term" value="F:antiporter activity"/>
    <property type="evidence" value="ECO:0007669"/>
    <property type="project" value="InterPro"/>
</dbReference>
<dbReference type="PANTHER" id="PTHR43021">
    <property type="entry name" value="NA(+)/H(+) ANTIPORTER-RELATED"/>
    <property type="match status" value="1"/>
</dbReference>
<protein>
    <submittedName>
        <fullName evidence="7">Kef-type K+ transport system membrane component KefB</fullName>
    </submittedName>
</protein>
<dbReference type="PANTHER" id="PTHR43021:SF2">
    <property type="entry name" value="CATION_H+ EXCHANGER DOMAIN-CONTAINING PROTEIN"/>
    <property type="match status" value="1"/>
</dbReference>
<keyword evidence="2 5" id="KW-0812">Transmembrane</keyword>
<keyword evidence="8" id="KW-1185">Reference proteome</keyword>
<evidence type="ECO:0000313" key="8">
    <source>
        <dbReference type="Proteomes" id="UP000774000"/>
    </source>
</evidence>
<proteinExistence type="predicted"/>
<dbReference type="Proteomes" id="UP000774000">
    <property type="component" value="Unassembled WGS sequence"/>
</dbReference>
<dbReference type="Pfam" id="PF00999">
    <property type="entry name" value="Na_H_Exchanger"/>
    <property type="match status" value="1"/>
</dbReference>
<gene>
    <name evidence="7" type="ORF">JOC47_002268</name>
</gene>
<feature type="transmembrane region" description="Helical" evidence="5">
    <location>
        <begin position="79"/>
        <end position="98"/>
    </location>
</feature>
<evidence type="ECO:0000256" key="5">
    <source>
        <dbReference type="SAM" id="Phobius"/>
    </source>
</evidence>
<feature type="transmembrane region" description="Helical" evidence="5">
    <location>
        <begin position="54"/>
        <end position="73"/>
    </location>
</feature>
<feature type="transmembrane region" description="Helical" evidence="5">
    <location>
        <begin position="393"/>
        <end position="413"/>
    </location>
</feature>
<feature type="transmembrane region" description="Helical" evidence="5">
    <location>
        <begin position="217"/>
        <end position="237"/>
    </location>
</feature>
<feature type="transmembrane region" description="Helical" evidence="5">
    <location>
        <begin position="178"/>
        <end position="197"/>
    </location>
</feature>
<evidence type="ECO:0000259" key="6">
    <source>
        <dbReference type="Pfam" id="PF00999"/>
    </source>
</evidence>
<name>A0A938XXE5_9FIRM</name>
<comment type="caution">
    <text evidence="7">The sequence shown here is derived from an EMBL/GenBank/DDBJ whole genome shotgun (WGS) entry which is preliminary data.</text>
</comment>
<keyword evidence="3 5" id="KW-1133">Transmembrane helix</keyword>
<dbReference type="EMBL" id="JAFBDQ010000012">
    <property type="protein sequence ID" value="MBM7557402.1"/>
    <property type="molecule type" value="Genomic_DNA"/>
</dbReference>
<evidence type="ECO:0000256" key="2">
    <source>
        <dbReference type="ARBA" id="ARBA00022692"/>
    </source>
</evidence>
<accession>A0A938XXE5</accession>
<feature type="domain" description="Cation/H+ exchanger transmembrane" evidence="6">
    <location>
        <begin position="36"/>
        <end position="415"/>
    </location>
</feature>
<feature type="transmembrane region" description="Helical" evidence="5">
    <location>
        <begin position="118"/>
        <end position="139"/>
    </location>
</feature>
<dbReference type="RefSeq" id="WP_204702156.1">
    <property type="nucleotide sequence ID" value="NZ_JAFBDQ010000012.1"/>
</dbReference>
<evidence type="ECO:0000313" key="7">
    <source>
        <dbReference type="EMBL" id="MBM7557402.1"/>
    </source>
</evidence>
<dbReference type="GO" id="GO:0016020">
    <property type="term" value="C:membrane"/>
    <property type="evidence" value="ECO:0007669"/>
    <property type="project" value="UniProtKB-SubCell"/>
</dbReference>
<dbReference type="AlphaFoldDB" id="A0A938XXE5"/>
<evidence type="ECO:0000256" key="1">
    <source>
        <dbReference type="ARBA" id="ARBA00004141"/>
    </source>
</evidence>